<reference evidence="1 2" key="1">
    <citation type="submission" date="2014-11" db="EMBL/GenBank/DDBJ databases">
        <title>Genome sequencing of Pantoea rodasii ND03.</title>
        <authorList>
            <person name="Muhamad Yunos N.Y."/>
            <person name="Chan K.-G."/>
        </authorList>
    </citation>
    <scope>NUCLEOTIDE SEQUENCE [LARGE SCALE GENOMIC DNA]</scope>
    <source>
        <strain evidence="1 2">ND03</strain>
    </source>
</reference>
<comment type="caution">
    <text evidence="1">The sequence shown here is derived from an EMBL/GenBank/DDBJ whole genome shotgun (WGS) entry which is preliminary data.</text>
</comment>
<name>A0A0B1R8W4_9GAMM</name>
<protein>
    <submittedName>
        <fullName evidence="1">Uncharacterized protein</fullName>
    </submittedName>
</protein>
<proteinExistence type="predicted"/>
<accession>A0A0B1R8W4</accession>
<evidence type="ECO:0000313" key="1">
    <source>
        <dbReference type="EMBL" id="KHJ69054.1"/>
    </source>
</evidence>
<organism evidence="1 2">
    <name type="scientific">Pantoea rodasii</name>
    <dbReference type="NCBI Taxonomy" id="1076549"/>
    <lineage>
        <taxon>Bacteria</taxon>
        <taxon>Pseudomonadati</taxon>
        <taxon>Pseudomonadota</taxon>
        <taxon>Gammaproteobacteria</taxon>
        <taxon>Enterobacterales</taxon>
        <taxon>Erwiniaceae</taxon>
        <taxon>Pantoea</taxon>
    </lineage>
</organism>
<dbReference type="EMBL" id="JTJJ01000025">
    <property type="protein sequence ID" value="KHJ69054.1"/>
    <property type="molecule type" value="Genomic_DNA"/>
</dbReference>
<evidence type="ECO:0000313" key="2">
    <source>
        <dbReference type="Proteomes" id="UP000030853"/>
    </source>
</evidence>
<dbReference type="Proteomes" id="UP000030853">
    <property type="component" value="Unassembled WGS sequence"/>
</dbReference>
<gene>
    <name evidence="1" type="ORF">QU24_05875</name>
</gene>
<dbReference type="AlphaFoldDB" id="A0A0B1R8W4"/>
<sequence>MLDSSALMITPSGAALGLAVLTPLKRYLHFTRLPYGPVPMEHPCSSATFRPRPAGSPGILILFSAAECQPQGGTSLLLSFSACCSFGSSTHLQ</sequence>